<sequence length="773" mass="83372">MGTSKLKIAIWSVLLLAAVIFVAGRLIINTRISITESTLMATAESAAQTWSDHHVIHMGHFSELAELDPQDSVTPAMRNDADTFGSIFFYRVYDRWGRLVLVSAPAEHAADNDHPAPLTPPAPNAGDIARVRAVLTDGQMVTDVSKGWQRNDPGLFFSRSVLPIRADGEIVGAAEVFVDISANRATINRSFRQFSIALVVILTLASLIPIAAISYAWFRMSILNRDLKQARDEASQAEQAKAQFLANMSHEIRTPLNGIMGMAELLNETDMTEDQHGYSATILASSSALLTIINDVLDFSKIEAGKLSIEAKPFDLHNCVQDAAGLLFPAGNGKGVELCVDFQKPLPAWVVGDEARLRQCLLNVAGNALKFTDSGHVTIHVADRGRDRIEIEVSDTGIGIPGDKLEAIFRDFEQVEGGDTRSQSGTGLGLAITQRLLRLMGGDISVDSTPGHGSVFQMVLPLPTTAPPEHAQTDTPVLFLDPVALRGKTAVVVDDLEINRRILTSRLSSFGMQSIAYDGAAATLAALRDGRQPVPDILISDHHMPGMDGAGMLRVLRTLPGLQKLPVVILSSGDLQTLRAALPGSDQERFLNKPVRTDMLFKTLCNAMQVGDAARGDARPGAAARAAGTPPDRVALRVGLAEDNKTNQFIVRKMIGDRVARFTTWANGQEAVDMYLSERPDLILMDISMPVMDGLTAATEIRALERRAGLSPCVILALTAHAMLEDRNRSEAAGMDGFLTKPIRKADLIDALDAAVERLAARSEARTATSDAG</sequence>
<comment type="caution">
    <text evidence="16">The sequence shown here is derived from an EMBL/GenBank/DDBJ whole genome shotgun (WGS) entry which is preliminary data.</text>
</comment>
<dbReference type="SUPFAM" id="SSF55874">
    <property type="entry name" value="ATPase domain of HSP90 chaperone/DNA topoisomerase II/histidine kinase"/>
    <property type="match status" value="1"/>
</dbReference>
<keyword evidence="13" id="KW-1133">Transmembrane helix</keyword>
<feature type="modified residue" description="4-aspartylphosphate" evidence="11">
    <location>
        <position position="541"/>
    </location>
</feature>
<dbReference type="SMART" id="SM00388">
    <property type="entry name" value="HisKA"/>
    <property type="match status" value="1"/>
</dbReference>
<dbReference type="SUPFAM" id="SSF47384">
    <property type="entry name" value="Homodimeric domain of signal transducing histidine kinase"/>
    <property type="match status" value="1"/>
</dbReference>
<reference evidence="16 17" key="1">
    <citation type="submission" date="2019-03" db="EMBL/GenBank/DDBJ databases">
        <title>Ruegeria lutea sp. nov., a novel strain, isolated from marine sediment, the Masan Bay, South Korea.</title>
        <authorList>
            <person name="Kim J."/>
            <person name="Kim D.-Y."/>
            <person name="Lee S.-S."/>
        </authorList>
    </citation>
    <scope>NUCLEOTIDE SEQUENCE [LARGE SCALE GENOMIC DNA]</scope>
    <source>
        <strain evidence="16 17">318-1</strain>
    </source>
</reference>
<dbReference type="PROSITE" id="PS50110">
    <property type="entry name" value="RESPONSE_REGULATORY"/>
    <property type="match status" value="2"/>
</dbReference>
<keyword evidence="8" id="KW-0902">Two-component regulatory system</keyword>
<dbReference type="CDD" id="cd17546">
    <property type="entry name" value="REC_hyHK_CKI1_RcsC-like"/>
    <property type="match status" value="1"/>
</dbReference>
<protein>
    <recommendedName>
        <fullName evidence="10">Sensory/regulatory protein RpfC</fullName>
        <ecNumber evidence="2">2.7.13.3</ecNumber>
    </recommendedName>
</protein>
<feature type="transmembrane region" description="Helical" evidence="13">
    <location>
        <begin position="194"/>
        <end position="218"/>
    </location>
</feature>
<evidence type="ECO:0000256" key="6">
    <source>
        <dbReference type="ARBA" id="ARBA00022777"/>
    </source>
</evidence>
<evidence type="ECO:0000256" key="12">
    <source>
        <dbReference type="SAM" id="Coils"/>
    </source>
</evidence>
<feature type="domain" description="Response regulatory" evidence="15">
    <location>
        <begin position="489"/>
        <end position="608"/>
    </location>
</feature>
<keyword evidence="3 11" id="KW-0597">Phosphoprotein</keyword>
<dbReference type="CDD" id="cd00082">
    <property type="entry name" value="HisKA"/>
    <property type="match status" value="1"/>
</dbReference>
<dbReference type="InterPro" id="IPR004358">
    <property type="entry name" value="Sig_transdc_His_kin-like_C"/>
</dbReference>
<accession>A0A4R5UPU8</accession>
<evidence type="ECO:0000256" key="10">
    <source>
        <dbReference type="ARBA" id="ARBA00068150"/>
    </source>
</evidence>
<evidence type="ECO:0000259" key="15">
    <source>
        <dbReference type="PROSITE" id="PS50110"/>
    </source>
</evidence>
<dbReference type="InterPro" id="IPR036097">
    <property type="entry name" value="HisK_dim/P_sf"/>
</dbReference>
<comment type="catalytic activity">
    <reaction evidence="1">
        <text>ATP + protein L-histidine = ADP + protein N-phospho-L-histidine.</text>
        <dbReference type="EC" id="2.7.13.3"/>
    </reaction>
</comment>
<dbReference type="GO" id="GO:0005524">
    <property type="term" value="F:ATP binding"/>
    <property type="evidence" value="ECO:0007669"/>
    <property type="project" value="UniProtKB-KW"/>
</dbReference>
<dbReference type="PANTHER" id="PTHR45339:SF5">
    <property type="entry name" value="HISTIDINE KINASE"/>
    <property type="match status" value="1"/>
</dbReference>
<feature type="domain" description="Response regulatory" evidence="15">
    <location>
        <begin position="637"/>
        <end position="756"/>
    </location>
</feature>
<dbReference type="InterPro" id="IPR005467">
    <property type="entry name" value="His_kinase_dom"/>
</dbReference>
<keyword evidence="13" id="KW-0812">Transmembrane</keyword>
<dbReference type="InterPro" id="IPR003594">
    <property type="entry name" value="HATPase_dom"/>
</dbReference>
<evidence type="ECO:0000259" key="14">
    <source>
        <dbReference type="PROSITE" id="PS50109"/>
    </source>
</evidence>
<keyword evidence="4" id="KW-0808">Transferase</keyword>
<evidence type="ECO:0000256" key="9">
    <source>
        <dbReference type="ARBA" id="ARBA00064003"/>
    </source>
</evidence>
<keyword evidence="13" id="KW-0472">Membrane</keyword>
<dbReference type="PROSITE" id="PS50109">
    <property type="entry name" value="HIS_KIN"/>
    <property type="match status" value="1"/>
</dbReference>
<feature type="transmembrane region" description="Helical" evidence="13">
    <location>
        <begin position="6"/>
        <end position="28"/>
    </location>
</feature>
<dbReference type="Proteomes" id="UP000295301">
    <property type="component" value="Unassembled WGS sequence"/>
</dbReference>
<evidence type="ECO:0000256" key="7">
    <source>
        <dbReference type="ARBA" id="ARBA00022840"/>
    </source>
</evidence>
<dbReference type="PANTHER" id="PTHR45339">
    <property type="entry name" value="HYBRID SIGNAL TRANSDUCTION HISTIDINE KINASE J"/>
    <property type="match status" value="1"/>
</dbReference>
<feature type="coiled-coil region" evidence="12">
    <location>
        <begin position="220"/>
        <end position="247"/>
    </location>
</feature>
<evidence type="ECO:0000313" key="17">
    <source>
        <dbReference type="Proteomes" id="UP000295301"/>
    </source>
</evidence>
<proteinExistence type="predicted"/>
<dbReference type="Gene3D" id="3.40.50.2300">
    <property type="match status" value="2"/>
</dbReference>
<dbReference type="EMBL" id="SMUV01000074">
    <property type="protein sequence ID" value="TDK41032.1"/>
    <property type="molecule type" value="Genomic_DNA"/>
</dbReference>
<dbReference type="AlphaFoldDB" id="A0A4R5UPU8"/>
<dbReference type="FunFam" id="1.10.287.130:FF:000002">
    <property type="entry name" value="Two-component osmosensing histidine kinase"/>
    <property type="match status" value="1"/>
</dbReference>
<organism evidence="16 17">
    <name type="scientific">Antarcticimicrobium luteum</name>
    <dbReference type="NCBI Taxonomy" id="2547397"/>
    <lineage>
        <taxon>Bacteria</taxon>
        <taxon>Pseudomonadati</taxon>
        <taxon>Pseudomonadota</taxon>
        <taxon>Alphaproteobacteria</taxon>
        <taxon>Rhodobacterales</taxon>
        <taxon>Paracoccaceae</taxon>
        <taxon>Antarcticimicrobium</taxon>
    </lineage>
</organism>
<dbReference type="Gene3D" id="1.10.287.130">
    <property type="match status" value="1"/>
</dbReference>
<dbReference type="Pfam" id="PF00512">
    <property type="entry name" value="HisKA"/>
    <property type="match status" value="1"/>
</dbReference>
<dbReference type="InterPro" id="IPR001789">
    <property type="entry name" value="Sig_transdc_resp-reg_receiver"/>
</dbReference>
<dbReference type="FunFam" id="3.30.565.10:FF:000010">
    <property type="entry name" value="Sensor histidine kinase RcsC"/>
    <property type="match status" value="1"/>
</dbReference>
<dbReference type="OrthoDB" id="9801651at2"/>
<feature type="modified residue" description="4-aspartylphosphate" evidence="11">
    <location>
        <position position="686"/>
    </location>
</feature>
<dbReference type="SMART" id="SM00387">
    <property type="entry name" value="HATPase_c"/>
    <property type="match status" value="1"/>
</dbReference>
<evidence type="ECO:0000256" key="3">
    <source>
        <dbReference type="ARBA" id="ARBA00022553"/>
    </source>
</evidence>
<evidence type="ECO:0000313" key="16">
    <source>
        <dbReference type="EMBL" id="TDK41032.1"/>
    </source>
</evidence>
<dbReference type="Pfam" id="PF00072">
    <property type="entry name" value="Response_reg"/>
    <property type="match status" value="2"/>
</dbReference>
<evidence type="ECO:0000256" key="11">
    <source>
        <dbReference type="PROSITE-ProRule" id="PRU00169"/>
    </source>
</evidence>
<keyword evidence="17" id="KW-1185">Reference proteome</keyword>
<dbReference type="InterPro" id="IPR036890">
    <property type="entry name" value="HATPase_C_sf"/>
</dbReference>
<evidence type="ECO:0000256" key="5">
    <source>
        <dbReference type="ARBA" id="ARBA00022741"/>
    </source>
</evidence>
<dbReference type="GO" id="GO:0000155">
    <property type="term" value="F:phosphorelay sensor kinase activity"/>
    <property type="evidence" value="ECO:0007669"/>
    <property type="project" value="InterPro"/>
</dbReference>
<evidence type="ECO:0000256" key="2">
    <source>
        <dbReference type="ARBA" id="ARBA00012438"/>
    </source>
</evidence>
<feature type="domain" description="Histidine kinase" evidence="14">
    <location>
        <begin position="247"/>
        <end position="464"/>
    </location>
</feature>
<dbReference type="SMART" id="SM00448">
    <property type="entry name" value="REC"/>
    <property type="match status" value="2"/>
</dbReference>
<dbReference type="PRINTS" id="PR00344">
    <property type="entry name" value="BCTRLSENSOR"/>
</dbReference>
<keyword evidence="12" id="KW-0175">Coiled coil</keyword>
<dbReference type="EC" id="2.7.13.3" evidence="2"/>
<comment type="subunit">
    <text evidence="9">At low DSF concentrations, interacts with RpfF.</text>
</comment>
<dbReference type="Gene3D" id="3.30.565.10">
    <property type="entry name" value="Histidine kinase-like ATPase, C-terminal domain"/>
    <property type="match status" value="1"/>
</dbReference>
<evidence type="ECO:0000256" key="1">
    <source>
        <dbReference type="ARBA" id="ARBA00000085"/>
    </source>
</evidence>
<evidence type="ECO:0000256" key="13">
    <source>
        <dbReference type="SAM" id="Phobius"/>
    </source>
</evidence>
<keyword evidence="6" id="KW-0418">Kinase</keyword>
<evidence type="ECO:0000256" key="8">
    <source>
        <dbReference type="ARBA" id="ARBA00023012"/>
    </source>
</evidence>
<dbReference type="InterPro" id="IPR011006">
    <property type="entry name" value="CheY-like_superfamily"/>
</dbReference>
<keyword evidence="5" id="KW-0547">Nucleotide-binding</keyword>
<keyword evidence="7" id="KW-0067">ATP-binding</keyword>
<dbReference type="InterPro" id="IPR003661">
    <property type="entry name" value="HisK_dim/P_dom"/>
</dbReference>
<evidence type="ECO:0000256" key="4">
    <source>
        <dbReference type="ARBA" id="ARBA00022679"/>
    </source>
</evidence>
<name>A0A4R5UPU8_9RHOB</name>
<dbReference type="CDD" id="cd16922">
    <property type="entry name" value="HATPase_EvgS-ArcB-TorS-like"/>
    <property type="match status" value="1"/>
</dbReference>
<dbReference type="Pfam" id="PF02518">
    <property type="entry name" value="HATPase_c"/>
    <property type="match status" value="1"/>
</dbReference>
<dbReference type="SUPFAM" id="SSF52172">
    <property type="entry name" value="CheY-like"/>
    <property type="match status" value="2"/>
</dbReference>
<gene>
    <name evidence="16" type="ORF">E1832_20225</name>
</gene>
<dbReference type="RefSeq" id="WP_133361602.1">
    <property type="nucleotide sequence ID" value="NZ_SMUV01000074.1"/>
</dbReference>